<accession>A0ABZ0IJY7</accession>
<feature type="chain" id="PRO_5046605948" evidence="1">
    <location>
        <begin position="22"/>
        <end position="207"/>
    </location>
</feature>
<dbReference type="InterPro" id="IPR025665">
    <property type="entry name" value="Beta-barrel_OMP_2"/>
</dbReference>
<evidence type="ECO:0000313" key="4">
    <source>
        <dbReference type="Proteomes" id="UP001302349"/>
    </source>
</evidence>
<organism evidence="3 4">
    <name type="scientific">Imperialibacter roseus</name>
    <dbReference type="NCBI Taxonomy" id="1324217"/>
    <lineage>
        <taxon>Bacteria</taxon>
        <taxon>Pseudomonadati</taxon>
        <taxon>Bacteroidota</taxon>
        <taxon>Cytophagia</taxon>
        <taxon>Cytophagales</taxon>
        <taxon>Flammeovirgaceae</taxon>
        <taxon>Imperialibacter</taxon>
    </lineage>
</organism>
<dbReference type="EMBL" id="CP136051">
    <property type="protein sequence ID" value="WOK04996.1"/>
    <property type="molecule type" value="Genomic_DNA"/>
</dbReference>
<dbReference type="Proteomes" id="UP001302349">
    <property type="component" value="Chromosome"/>
</dbReference>
<evidence type="ECO:0000256" key="1">
    <source>
        <dbReference type="SAM" id="SignalP"/>
    </source>
</evidence>
<evidence type="ECO:0000259" key="2">
    <source>
        <dbReference type="Pfam" id="PF13568"/>
    </source>
</evidence>
<keyword evidence="4" id="KW-1185">Reference proteome</keyword>
<keyword evidence="1" id="KW-0732">Signal</keyword>
<evidence type="ECO:0000313" key="3">
    <source>
        <dbReference type="EMBL" id="WOK04996.1"/>
    </source>
</evidence>
<dbReference type="RefSeq" id="WP_317487791.1">
    <property type="nucleotide sequence ID" value="NZ_CP136051.1"/>
</dbReference>
<sequence>MKNTILATSLLMMFITSGALAQEAGLKGGLNFSNLYVNDVDDENMKIGFNAGVYYKAQLTDVLAIQPEILYSLKGAEVIYDNTFLGIGNGKYRFNLSYVDVPVALKISPVGNFYIEAGPYVSLLTSAKVKRIDSNGDKEVVDELDRDNFNTVDYGMFGGVGFNFTGGSLGVRYNYGLQEIGESGSNVAEATPNSKNSVLQIFMTLPF</sequence>
<gene>
    <name evidence="3" type="ORF">RT717_18095</name>
</gene>
<reference evidence="3 4" key="1">
    <citation type="journal article" date="2023" name="Microbiol. Resour. Announc.">
        <title>Complete Genome Sequence of Imperialibacter roseus strain P4T.</title>
        <authorList>
            <person name="Tizabi D.R."/>
            <person name="Bachvaroff T."/>
            <person name="Hill R.T."/>
        </authorList>
    </citation>
    <scope>NUCLEOTIDE SEQUENCE [LARGE SCALE GENOMIC DNA]</scope>
    <source>
        <strain evidence="3 4">P4T</strain>
    </source>
</reference>
<feature type="signal peptide" evidence="1">
    <location>
        <begin position="1"/>
        <end position="21"/>
    </location>
</feature>
<name>A0ABZ0IJY7_9BACT</name>
<dbReference type="Pfam" id="PF13568">
    <property type="entry name" value="OMP_b-brl_2"/>
    <property type="match status" value="1"/>
</dbReference>
<protein>
    <submittedName>
        <fullName evidence="3">Porin family protein</fullName>
    </submittedName>
</protein>
<feature type="domain" description="Outer membrane protein beta-barrel" evidence="2">
    <location>
        <begin position="23"/>
        <end position="179"/>
    </location>
</feature>
<proteinExistence type="predicted"/>